<keyword evidence="2" id="KW-1185">Reference proteome</keyword>
<accession>A0ABQ7ZLM3</accession>
<dbReference type="Proteomes" id="UP000824890">
    <property type="component" value="Unassembled WGS sequence"/>
</dbReference>
<dbReference type="EMBL" id="JAGKQM010000015">
    <property type="protein sequence ID" value="KAH0881066.1"/>
    <property type="molecule type" value="Genomic_DNA"/>
</dbReference>
<sequence>MLNKSNSFGSIGSYIRLHLIGEAKTLVEIELSEEEPLQMMKYALLPSKCERCGQLKHKFKHCLQSVSESLIVTTDLSENPSNGSIVVAATETKKFLLPSNPSSTNLDVCNKSNEVHIVNYADVNDLVSLTTISVFENM</sequence>
<protein>
    <submittedName>
        <fullName evidence="1">Uncharacterized protein</fullName>
    </submittedName>
</protein>
<evidence type="ECO:0000313" key="2">
    <source>
        <dbReference type="Proteomes" id="UP000824890"/>
    </source>
</evidence>
<comment type="caution">
    <text evidence="1">The sequence shown here is derived from an EMBL/GenBank/DDBJ whole genome shotgun (WGS) entry which is preliminary data.</text>
</comment>
<gene>
    <name evidence="1" type="ORF">HID58_068460</name>
</gene>
<evidence type="ECO:0000313" key="1">
    <source>
        <dbReference type="EMBL" id="KAH0881066.1"/>
    </source>
</evidence>
<organism evidence="1 2">
    <name type="scientific">Brassica napus</name>
    <name type="common">Rape</name>
    <dbReference type="NCBI Taxonomy" id="3708"/>
    <lineage>
        <taxon>Eukaryota</taxon>
        <taxon>Viridiplantae</taxon>
        <taxon>Streptophyta</taxon>
        <taxon>Embryophyta</taxon>
        <taxon>Tracheophyta</taxon>
        <taxon>Spermatophyta</taxon>
        <taxon>Magnoliopsida</taxon>
        <taxon>eudicotyledons</taxon>
        <taxon>Gunneridae</taxon>
        <taxon>Pentapetalae</taxon>
        <taxon>rosids</taxon>
        <taxon>malvids</taxon>
        <taxon>Brassicales</taxon>
        <taxon>Brassicaceae</taxon>
        <taxon>Brassiceae</taxon>
        <taxon>Brassica</taxon>
    </lineage>
</organism>
<proteinExistence type="predicted"/>
<name>A0ABQ7ZLM3_BRANA</name>
<reference evidence="1 2" key="1">
    <citation type="submission" date="2021-05" db="EMBL/GenBank/DDBJ databases">
        <title>Genome Assembly of Synthetic Allotetraploid Brassica napus Reveals Homoeologous Exchanges between Subgenomes.</title>
        <authorList>
            <person name="Davis J.T."/>
        </authorList>
    </citation>
    <scope>NUCLEOTIDE SEQUENCE [LARGE SCALE GENOMIC DNA]</scope>
    <source>
        <strain evidence="2">cv. Da-Ae</strain>
        <tissue evidence="1">Seedling</tissue>
    </source>
</reference>